<evidence type="ECO:0000313" key="5">
    <source>
        <dbReference type="Proteomes" id="UP000562395"/>
    </source>
</evidence>
<dbReference type="InterPro" id="IPR012373">
    <property type="entry name" value="Ferrdict_sens_TM"/>
</dbReference>
<organism evidence="4 5">
    <name type="scientific">Novosphingobium hassiacum</name>
    <dbReference type="NCBI Taxonomy" id="173676"/>
    <lineage>
        <taxon>Bacteria</taxon>
        <taxon>Pseudomonadati</taxon>
        <taxon>Pseudomonadota</taxon>
        <taxon>Alphaproteobacteria</taxon>
        <taxon>Sphingomonadales</taxon>
        <taxon>Sphingomonadaceae</taxon>
        <taxon>Novosphingobium</taxon>
    </lineage>
</organism>
<evidence type="ECO:0000313" key="4">
    <source>
        <dbReference type="EMBL" id="MBB3860871.1"/>
    </source>
</evidence>
<reference evidence="4 5" key="1">
    <citation type="submission" date="2020-08" db="EMBL/GenBank/DDBJ databases">
        <title>Genomic Encyclopedia of Type Strains, Phase IV (KMG-IV): sequencing the most valuable type-strain genomes for metagenomic binning, comparative biology and taxonomic classification.</title>
        <authorList>
            <person name="Goeker M."/>
        </authorList>
    </citation>
    <scope>NUCLEOTIDE SEQUENCE [LARGE SCALE GENOMIC DNA]</scope>
    <source>
        <strain evidence="4 5">DSM 14552</strain>
    </source>
</reference>
<keyword evidence="1 4" id="KW-0812">Transmembrane</keyword>
<keyword evidence="5" id="KW-1185">Reference proteome</keyword>
<feature type="domain" description="FecR N-terminal" evidence="3">
    <location>
        <begin position="16"/>
        <end position="56"/>
    </location>
</feature>
<proteinExistence type="predicted"/>
<dbReference type="Pfam" id="PF16220">
    <property type="entry name" value="DUF4880"/>
    <property type="match status" value="1"/>
</dbReference>
<feature type="transmembrane region" description="Helical" evidence="1">
    <location>
        <begin position="84"/>
        <end position="104"/>
    </location>
</feature>
<keyword evidence="1" id="KW-1133">Transmembrane helix</keyword>
<evidence type="ECO:0000256" key="1">
    <source>
        <dbReference type="SAM" id="Phobius"/>
    </source>
</evidence>
<accession>A0A7W5ZVT7</accession>
<protein>
    <submittedName>
        <fullName evidence="4">Transmembrane sensor</fullName>
    </submittedName>
</protein>
<dbReference type="Pfam" id="PF04773">
    <property type="entry name" value="FecR"/>
    <property type="match status" value="1"/>
</dbReference>
<dbReference type="PANTHER" id="PTHR30273">
    <property type="entry name" value="PERIPLASMIC SIGNAL SENSOR AND SIGMA FACTOR ACTIVATOR FECR-RELATED"/>
    <property type="match status" value="1"/>
</dbReference>
<dbReference type="GO" id="GO:0016989">
    <property type="term" value="F:sigma factor antagonist activity"/>
    <property type="evidence" value="ECO:0007669"/>
    <property type="project" value="TreeGrafter"/>
</dbReference>
<evidence type="ECO:0000259" key="3">
    <source>
        <dbReference type="Pfam" id="PF16220"/>
    </source>
</evidence>
<evidence type="ECO:0000259" key="2">
    <source>
        <dbReference type="Pfam" id="PF04773"/>
    </source>
</evidence>
<feature type="domain" description="FecR protein" evidence="2">
    <location>
        <begin position="122"/>
        <end position="208"/>
    </location>
</feature>
<gene>
    <name evidence="4" type="ORF">GGQ88_002140</name>
</gene>
<dbReference type="InterPro" id="IPR032623">
    <property type="entry name" value="FecR_N"/>
</dbReference>
<dbReference type="Gene3D" id="2.60.120.1440">
    <property type="match status" value="1"/>
</dbReference>
<keyword evidence="1" id="KW-0472">Membrane</keyword>
<dbReference type="AlphaFoldDB" id="A0A7W5ZVT7"/>
<dbReference type="RefSeq" id="WP_183613122.1">
    <property type="nucleotide sequence ID" value="NZ_JACICY010000004.1"/>
</dbReference>
<dbReference type="PIRSF" id="PIRSF018266">
    <property type="entry name" value="FecR"/>
    <property type="match status" value="1"/>
</dbReference>
<dbReference type="EMBL" id="JACICY010000004">
    <property type="protein sequence ID" value="MBB3860871.1"/>
    <property type="molecule type" value="Genomic_DNA"/>
</dbReference>
<comment type="caution">
    <text evidence="4">The sequence shown here is derived from an EMBL/GenBank/DDBJ whole genome shotgun (WGS) entry which is preliminary data.</text>
</comment>
<dbReference type="InterPro" id="IPR006860">
    <property type="entry name" value="FecR"/>
</dbReference>
<dbReference type="PANTHER" id="PTHR30273:SF2">
    <property type="entry name" value="PROTEIN FECR"/>
    <property type="match status" value="1"/>
</dbReference>
<sequence length="339" mass="36634">MSEPVKMPDDDGLIRDEAIAWFVVMQGPDAVAKAGAFSTWIARSPAHAAAYDEIASIYCEASVLQRSKTYGPQREVRRHKMRPVAAMLTVLLLLLVPFAVFDFGGRSGPEARVQQALLVGPAGTIRTVQLVDGSRVTLDASARVAVNIEQDARNFTIEAGRARFALAPDSRPFKVTAAGGLITGVQAEIDFAVVDADVVAVTLWNGEARAAPRKARLQSASLVVPLRAGRPAWFRAADFARQSRQTADGANAVRDWPDGWADYRAVWLGHLAAVVNSYGNGPKLVIDDPAVARLQVAGRFRVTDAVAVTARLEEVFDLSATYRDGNLHLGANRKIYPPH</sequence>
<name>A0A7W5ZVT7_9SPHN</name>
<dbReference type="Proteomes" id="UP000562395">
    <property type="component" value="Unassembled WGS sequence"/>
</dbReference>